<proteinExistence type="predicted"/>
<dbReference type="EMBL" id="FNBJ01000033">
    <property type="protein sequence ID" value="SDF94007.1"/>
    <property type="molecule type" value="Genomic_DNA"/>
</dbReference>
<evidence type="ECO:0000313" key="1">
    <source>
        <dbReference type="EMBL" id="SDF94007.1"/>
    </source>
</evidence>
<comment type="caution">
    <text evidence="1">The sequence shown here is derived from an EMBL/GenBank/DDBJ whole genome shotgun (WGS) entry which is preliminary data.</text>
</comment>
<keyword evidence="2" id="KW-1185">Reference proteome</keyword>
<protein>
    <recommendedName>
        <fullName evidence="3">Transposase DDE domain-containing protein</fullName>
    </recommendedName>
</protein>
<organism evidence="1 2">
    <name type="scientific">Halanaerobium congolense</name>
    <dbReference type="NCBI Taxonomy" id="54121"/>
    <lineage>
        <taxon>Bacteria</taxon>
        <taxon>Bacillati</taxon>
        <taxon>Bacillota</taxon>
        <taxon>Clostridia</taxon>
        <taxon>Halanaerobiales</taxon>
        <taxon>Halanaerobiaceae</taxon>
        <taxon>Halanaerobium</taxon>
    </lineage>
</organism>
<feature type="non-terminal residue" evidence="1">
    <location>
        <position position="1"/>
    </location>
</feature>
<evidence type="ECO:0000313" key="2">
    <source>
        <dbReference type="Proteomes" id="UP000199519"/>
    </source>
</evidence>
<gene>
    <name evidence="1" type="ORF">SAMN04488598_1331</name>
</gene>
<accession>A0ABY0NQQ7</accession>
<evidence type="ECO:0008006" key="3">
    <source>
        <dbReference type="Google" id="ProtNLM"/>
    </source>
</evidence>
<reference evidence="1 2" key="1">
    <citation type="submission" date="2016-10" db="EMBL/GenBank/DDBJ databases">
        <authorList>
            <person name="Varghese N."/>
            <person name="Submissions S."/>
        </authorList>
    </citation>
    <scope>NUCLEOTIDE SEQUENCE [LARGE SCALE GENOMIC DNA]</scope>
    <source>
        <strain evidence="1 2">WG2</strain>
    </source>
</reference>
<dbReference type="Proteomes" id="UP000199519">
    <property type="component" value="Unassembled WGS sequence"/>
</dbReference>
<name>A0ABY0NQQ7_9FIRM</name>
<sequence>VKTDYELENDNVRSKSRWLIRIIMRDAAMHANAWLKESAIAPKNWITTWFNYRAA</sequence>